<keyword evidence="6" id="KW-0547">Nucleotide-binding</keyword>
<feature type="transmembrane region" description="Helical" evidence="11">
    <location>
        <begin position="121"/>
        <end position="142"/>
    </location>
</feature>
<dbReference type="InterPro" id="IPR050980">
    <property type="entry name" value="2C_sensor_his_kinase"/>
</dbReference>
<evidence type="ECO:0000256" key="5">
    <source>
        <dbReference type="ARBA" id="ARBA00022679"/>
    </source>
</evidence>
<keyword evidence="15" id="KW-1185">Reference proteome</keyword>
<keyword evidence="11" id="KW-0812">Transmembrane</keyword>
<evidence type="ECO:0000256" key="9">
    <source>
        <dbReference type="ARBA" id="ARBA00023012"/>
    </source>
</evidence>
<keyword evidence="11" id="KW-0472">Membrane</keyword>
<dbReference type="PROSITE" id="PS50109">
    <property type="entry name" value="HIS_KIN"/>
    <property type="match status" value="1"/>
</dbReference>
<feature type="region of interest" description="Disordered" evidence="10">
    <location>
        <begin position="24"/>
        <end position="45"/>
    </location>
</feature>
<dbReference type="InterPro" id="IPR005467">
    <property type="entry name" value="His_kinase_dom"/>
</dbReference>
<evidence type="ECO:0000256" key="7">
    <source>
        <dbReference type="ARBA" id="ARBA00022777"/>
    </source>
</evidence>
<evidence type="ECO:0000313" key="14">
    <source>
        <dbReference type="EMBL" id="CAD6554826.1"/>
    </source>
</evidence>
<dbReference type="InterPro" id="IPR003660">
    <property type="entry name" value="HAMP_dom"/>
</dbReference>
<dbReference type="SMART" id="SM00387">
    <property type="entry name" value="HATPase_c"/>
    <property type="match status" value="1"/>
</dbReference>
<dbReference type="InterPro" id="IPR036890">
    <property type="entry name" value="HATPase_C_sf"/>
</dbReference>
<reference evidence="14 15" key="1">
    <citation type="submission" date="2020-10" db="EMBL/GenBank/DDBJ databases">
        <authorList>
            <person name="Peeters C."/>
        </authorList>
    </citation>
    <scope>NUCLEOTIDE SEQUENCE [LARGE SCALE GENOMIC DNA]</scope>
    <source>
        <strain evidence="14 15">LMG 28140</strain>
    </source>
</reference>
<protein>
    <recommendedName>
        <fullName evidence="3">histidine kinase</fullName>
        <ecNumber evidence="3">2.7.13.3</ecNumber>
    </recommendedName>
</protein>
<feature type="domain" description="Histidine kinase" evidence="12">
    <location>
        <begin position="295"/>
        <end position="399"/>
    </location>
</feature>
<name>A0ABN7IA42_9BURK</name>
<comment type="subcellular location">
    <subcellularLocation>
        <location evidence="2">Membrane</location>
    </subcellularLocation>
</comment>
<dbReference type="Proteomes" id="UP000598032">
    <property type="component" value="Unassembled WGS sequence"/>
</dbReference>
<keyword evidence="9" id="KW-0902">Two-component regulatory system</keyword>
<evidence type="ECO:0000256" key="1">
    <source>
        <dbReference type="ARBA" id="ARBA00000085"/>
    </source>
</evidence>
<dbReference type="PANTHER" id="PTHR44936:SF9">
    <property type="entry name" value="SENSOR PROTEIN CREC"/>
    <property type="match status" value="1"/>
</dbReference>
<comment type="catalytic activity">
    <reaction evidence="1">
        <text>ATP + protein L-histidine = ADP + protein N-phospho-L-histidine.</text>
        <dbReference type="EC" id="2.7.13.3"/>
    </reaction>
</comment>
<accession>A0ABN7IA42</accession>
<keyword evidence="8" id="KW-0067">ATP-binding</keyword>
<proteinExistence type="predicted"/>
<dbReference type="CDD" id="cd06225">
    <property type="entry name" value="HAMP"/>
    <property type="match status" value="1"/>
</dbReference>
<evidence type="ECO:0000256" key="10">
    <source>
        <dbReference type="SAM" id="MobiDB-lite"/>
    </source>
</evidence>
<evidence type="ECO:0000256" key="6">
    <source>
        <dbReference type="ARBA" id="ARBA00022741"/>
    </source>
</evidence>
<evidence type="ECO:0000259" key="13">
    <source>
        <dbReference type="PROSITE" id="PS50885"/>
    </source>
</evidence>
<organism evidence="14 15">
    <name type="scientific">Paraburkholderia metrosideri</name>
    <dbReference type="NCBI Taxonomy" id="580937"/>
    <lineage>
        <taxon>Bacteria</taxon>
        <taxon>Pseudomonadati</taxon>
        <taxon>Pseudomonadota</taxon>
        <taxon>Betaproteobacteria</taxon>
        <taxon>Burkholderiales</taxon>
        <taxon>Burkholderiaceae</taxon>
        <taxon>Paraburkholderia</taxon>
    </lineage>
</organism>
<dbReference type="InterPro" id="IPR003594">
    <property type="entry name" value="HATPase_dom"/>
</dbReference>
<dbReference type="EMBL" id="CAJHCP010000014">
    <property type="protein sequence ID" value="CAD6554826.1"/>
    <property type="molecule type" value="Genomic_DNA"/>
</dbReference>
<keyword evidence="7" id="KW-0418">Kinase</keyword>
<keyword evidence="4" id="KW-0597">Phosphoprotein</keyword>
<dbReference type="PANTHER" id="PTHR44936">
    <property type="entry name" value="SENSOR PROTEIN CREC"/>
    <property type="match status" value="1"/>
</dbReference>
<keyword evidence="11" id="KW-1133">Transmembrane helix</keyword>
<evidence type="ECO:0000256" key="8">
    <source>
        <dbReference type="ARBA" id="ARBA00022840"/>
    </source>
</evidence>
<evidence type="ECO:0000259" key="12">
    <source>
        <dbReference type="PROSITE" id="PS50109"/>
    </source>
</evidence>
<evidence type="ECO:0000313" key="15">
    <source>
        <dbReference type="Proteomes" id="UP000598032"/>
    </source>
</evidence>
<sequence length="406" mass="44433">MLILSIDSHAMAGSVQHANLAGFSRSQASPRPPGPSPFQRDHAVQRAPSMRTSAFSIAPPAVMLVDRARLVSLRDDIDSSLFEPSWPSTVEQRLLRSPGTLQDDSAEFDDDAGYLALDNPMLPASLILLLSIVLGLTGSWLLGRPMRRLASTFCEVACDGDTSRITAEKGPQGLRRLARTFNDMLTRRYHANAEQSATLAALAMHLESHAIRLRGTALQVNEWHKRVALVEDVDLFSHIATQFIEVSGCTPARATDMPVEAFIRDRFVLTSSLDAGLFNCTFDAGADFSLPRTFLERVMSNLVDNALEHGVPPIEIKTSRTRDEWTLSFRDHGPGIKQSELSNATAIFVRLGRHDDDERHWGLGLALVKKLVADAGGRLILGNHPGGGLLVRMVFSAAKRDANSIL</sequence>
<dbReference type="SUPFAM" id="SSF55874">
    <property type="entry name" value="ATPase domain of HSP90 chaperone/DNA topoisomerase II/histidine kinase"/>
    <property type="match status" value="1"/>
</dbReference>
<feature type="domain" description="HAMP" evidence="13">
    <location>
        <begin position="140"/>
        <end position="193"/>
    </location>
</feature>
<evidence type="ECO:0000256" key="2">
    <source>
        <dbReference type="ARBA" id="ARBA00004370"/>
    </source>
</evidence>
<keyword evidence="5" id="KW-0808">Transferase</keyword>
<dbReference type="Pfam" id="PF02518">
    <property type="entry name" value="HATPase_c"/>
    <property type="match status" value="1"/>
</dbReference>
<comment type="caution">
    <text evidence="14">The sequence shown here is derived from an EMBL/GenBank/DDBJ whole genome shotgun (WGS) entry which is preliminary data.</text>
</comment>
<dbReference type="PROSITE" id="PS50885">
    <property type="entry name" value="HAMP"/>
    <property type="match status" value="1"/>
</dbReference>
<evidence type="ECO:0000256" key="4">
    <source>
        <dbReference type="ARBA" id="ARBA00022553"/>
    </source>
</evidence>
<dbReference type="Gene3D" id="3.30.565.10">
    <property type="entry name" value="Histidine kinase-like ATPase, C-terminal domain"/>
    <property type="match status" value="1"/>
</dbReference>
<gene>
    <name evidence="14" type="ORF">LMG28140_05541</name>
</gene>
<evidence type="ECO:0000256" key="11">
    <source>
        <dbReference type="SAM" id="Phobius"/>
    </source>
</evidence>
<dbReference type="EC" id="2.7.13.3" evidence="3"/>
<evidence type="ECO:0000256" key="3">
    <source>
        <dbReference type="ARBA" id="ARBA00012438"/>
    </source>
</evidence>